<protein>
    <recommendedName>
        <fullName evidence="10">peptidoglycan glycosyltransferase</fullName>
        <ecNumber evidence="10">2.4.99.28</ecNumber>
    </recommendedName>
</protein>
<dbReference type="InterPro" id="IPR050396">
    <property type="entry name" value="Glycosyltr_51/Transpeptidase"/>
</dbReference>
<feature type="domain" description="Penicillin-binding C-terminal" evidence="16">
    <location>
        <begin position="588"/>
        <end position="671"/>
    </location>
</feature>
<keyword evidence="6" id="KW-0328">Glycosyltransferase</keyword>
<feature type="chain" id="PRO_5042901698" description="peptidoglycan glycosyltransferase" evidence="13">
    <location>
        <begin position="22"/>
        <end position="684"/>
    </location>
</feature>
<evidence type="ECO:0000256" key="3">
    <source>
        <dbReference type="ARBA" id="ARBA00007739"/>
    </source>
</evidence>
<comment type="catalytic activity">
    <reaction evidence="11">
        <text>[GlcNAc-(1-&gt;4)-Mur2Ac(oyl-L-Ala-gamma-D-Glu-L-Lys-D-Ala-D-Ala)](n)-di-trans,octa-cis-undecaprenyl diphosphate + beta-D-GlcNAc-(1-&gt;4)-Mur2Ac(oyl-L-Ala-gamma-D-Glu-L-Lys-D-Ala-D-Ala)-di-trans,octa-cis-undecaprenyl diphosphate = [GlcNAc-(1-&gt;4)-Mur2Ac(oyl-L-Ala-gamma-D-Glu-L-Lys-D-Ala-D-Ala)](n+1)-di-trans,octa-cis-undecaprenyl diphosphate + di-trans,octa-cis-undecaprenyl diphosphate + H(+)</text>
        <dbReference type="Rhea" id="RHEA:23708"/>
        <dbReference type="Rhea" id="RHEA-COMP:9602"/>
        <dbReference type="Rhea" id="RHEA-COMP:9603"/>
        <dbReference type="ChEBI" id="CHEBI:15378"/>
        <dbReference type="ChEBI" id="CHEBI:58405"/>
        <dbReference type="ChEBI" id="CHEBI:60033"/>
        <dbReference type="ChEBI" id="CHEBI:78435"/>
        <dbReference type="EC" id="2.4.99.28"/>
    </reaction>
</comment>
<keyword evidence="4" id="KW-0121">Carboxypeptidase</keyword>
<dbReference type="InterPro" id="IPR001460">
    <property type="entry name" value="PCN-bd_Tpept"/>
</dbReference>
<keyword evidence="7" id="KW-0808">Transferase</keyword>
<dbReference type="AlphaFoldDB" id="A0AAN0RG45"/>
<evidence type="ECO:0000256" key="6">
    <source>
        <dbReference type="ARBA" id="ARBA00022676"/>
    </source>
</evidence>
<dbReference type="GO" id="GO:0004180">
    <property type="term" value="F:carboxypeptidase activity"/>
    <property type="evidence" value="ECO:0007669"/>
    <property type="project" value="UniProtKB-KW"/>
</dbReference>
<keyword evidence="8" id="KW-0378">Hydrolase</keyword>
<evidence type="ECO:0000256" key="8">
    <source>
        <dbReference type="ARBA" id="ARBA00022801"/>
    </source>
</evidence>
<dbReference type="GO" id="GO:0008955">
    <property type="term" value="F:peptidoglycan glycosyltransferase activity"/>
    <property type="evidence" value="ECO:0007669"/>
    <property type="project" value="UniProtKB-EC"/>
</dbReference>
<dbReference type="SUPFAM" id="SSF56601">
    <property type="entry name" value="beta-lactamase/transpeptidase-like"/>
    <property type="match status" value="1"/>
</dbReference>
<feature type="signal peptide" evidence="13">
    <location>
        <begin position="1"/>
        <end position="21"/>
    </location>
</feature>
<evidence type="ECO:0000256" key="11">
    <source>
        <dbReference type="ARBA" id="ARBA00049902"/>
    </source>
</evidence>
<evidence type="ECO:0000256" key="7">
    <source>
        <dbReference type="ARBA" id="ARBA00022679"/>
    </source>
</evidence>
<dbReference type="InterPro" id="IPR011815">
    <property type="entry name" value="PBP_1c"/>
</dbReference>
<comment type="similarity">
    <text evidence="2">In the C-terminal section; belongs to the transpeptidase family.</text>
</comment>
<evidence type="ECO:0000256" key="4">
    <source>
        <dbReference type="ARBA" id="ARBA00022645"/>
    </source>
</evidence>
<dbReference type="InterPro" id="IPR012338">
    <property type="entry name" value="Beta-lactam/transpept-like"/>
</dbReference>
<dbReference type="InterPro" id="IPR036950">
    <property type="entry name" value="PBP_transglycosylase"/>
</dbReference>
<dbReference type="InterPro" id="IPR023346">
    <property type="entry name" value="Lysozyme-like_dom_sf"/>
</dbReference>
<evidence type="ECO:0000313" key="18">
    <source>
        <dbReference type="Proteomes" id="UP000019438"/>
    </source>
</evidence>
<evidence type="ECO:0000256" key="10">
    <source>
        <dbReference type="ARBA" id="ARBA00044770"/>
    </source>
</evidence>
<dbReference type="Pfam" id="PF00912">
    <property type="entry name" value="Transgly"/>
    <property type="match status" value="1"/>
</dbReference>
<dbReference type="SUPFAM" id="SSF53955">
    <property type="entry name" value="Lysozyme-like"/>
    <property type="match status" value="1"/>
</dbReference>
<reference evidence="18" key="1">
    <citation type="submission" date="2012-06" db="EMBL/GenBank/DDBJ databases">
        <title>Genome analysis of multiple Granulibacter bethesdensis isolates demonstrates substantial genome diversity.</title>
        <authorList>
            <person name="Greenberg D.E."/>
            <person name="Porcella S.F."/>
            <person name="Zarember K."/>
            <person name="Zelazny A.M."/>
            <person name="Bruno D."/>
            <person name="Martens C."/>
            <person name="Barbian K.D."/>
            <person name="Jaske E."/>
            <person name="Holland S.M."/>
        </authorList>
    </citation>
    <scope>NUCLEOTIDE SEQUENCE [LARGE SCALE GENOMIC DNA]</scope>
    <source>
        <strain evidence="18">CGDNIH3</strain>
    </source>
</reference>
<dbReference type="RefSeq" id="WP_051496945.1">
    <property type="nucleotide sequence ID" value="NZ_CP003181.2"/>
</dbReference>
<dbReference type="InterPro" id="IPR009647">
    <property type="entry name" value="PBP_C"/>
</dbReference>
<evidence type="ECO:0000256" key="13">
    <source>
        <dbReference type="SAM" id="SignalP"/>
    </source>
</evidence>
<dbReference type="GO" id="GO:0009252">
    <property type="term" value="P:peptidoglycan biosynthetic process"/>
    <property type="evidence" value="ECO:0007669"/>
    <property type="project" value="InterPro"/>
</dbReference>
<evidence type="ECO:0000259" key="15">
    <source>
        <dbReference type="Pfam" id="PF00912"/>
    </source>
</evidence>
<dbReference type="Pfam" id="PF06832">
    <property type="entry name" value="BiPBP_C"/>
    <property type="match status" value="1"/>
</dbReference>
<dbReference type="NCBIfam" id="TIGR02073">
    <property type="entry name" value="PBP_1c"/>
    <property type="match status" value="1"/>
</dbReference>
<proteinExistence type="inferred from homology"/>
<keyword evidence="5" id="KW-0645">Protease</keyword>
<evidence type="ECO:0000256" key="12">
    <source>
        <dbReference type="SAM" id="MobiDB-lite"/>
    </source>
</evidence>
<evidence type="ECO:0000313" key="17">
    <source>
        <dbReference type="EMBL" id="AHJ64266.1"/>
    </source>
</evidence>
<dbReference type="Pfam" id="PF00905">
    <property type="entry name" value="Transpeptidase"/>
    <property type="match status" value="1"/>
</dbReference>
<evidence type="ECO:0000256" key="9">
    <source>
        <dbReference type="ARBA" id="ARBA00023268"/>
    </source>
</evidence>
<dbReference type="EC" id="2.4.99.28" evidence="10"/>
<dbReference type="GO" id="GO:0008658">
    <property type="term" value="F:penicillin binding"/>
    <property type="evidence" value="ECO:0007669"/>
    <property type="project" value="InterPro"/>
</dbReference>
<dbReference type="Proteomes" id="UP000019438">
    <property type="component" value="Chromosome"/>
</dbReference>
<sequence length="684" mass="73724">MRGKWRLVVLAVVLVPSSLLALDAACPPDLSRAARLSTELRDSSGGILNVAVTSDGFWRLRPRMDGVAPLYRSLLLAREDRWFAWHPGVNPLSVLRASWQVLRHGRVVSGGSTIAMQTVRLLHPEYHHARNWRGIPAKLLEMARAVQLQAHLGREGVLALYETLVPMGGNVEGVRSASLIWFGHEPDRLSREEASLLVAIPQSPTSRRPDRHQEAARRGAAHVLDIAQHGKPDGSAAIWPDMRWHRFPAFAQHLTARFGRDAGPVETMLDRHIQSGTEQTILSQLEQWSGSGADMAALVIRNRDRAVLAYVGGGHYFGPTGMVDAGMVDMVRAIRSPGSTLKPFLYAMAFDHALAAPDTLIADAPLQVSTYAPHNFDHRWHGDVTARHALQGSLNIPAVALLARLGPDRFLAALRAAGTTVRLPRGAASAGLSLALGGAGVRMEDLAALYAGLASGGIIAPLTLRRDGRTVENGRLCSAFSAAAVLDSLRDTSLPDGVAKPERPIAYKTGTSYGFRDAWSVGSSPLYTIVVWSGRKDGAPRPGAYGLTASGPVLFRLFDLLPPEAPLTVAAPERRGRLGAGLVRLGQSVMAQGPRILFPPKGAVIDSSDGQPVDLRAAEGKPPYRWMVDGRPLPGSFPGQSPVWTPSKEQDGPGFHRLTVQDRAGRSDSIDVRLMTEAQDVAVQ</sequence>
<comment type="pathway">
    <text evidence="1">Cell wall biogenesis; peptidoglycan biosynthesis.</text>
</comment>
<dbReference type="EMBL" id="CP003181">
    <property type="protein sequence ID" value="AHJ64266.1"/>
    <property type="molecule type" value="Genomic_DNA"/>
</dbReference>
<dbReference type="PANTHER" id="PTHR32282">
    <property type="entry name" value="BINDING PROTEIN TRANSPEPTIDASE, PUTATIVE-RELATED"/>
    <property type="match status" value="1"/>
</dbReference>
<accession>A0AAN0RG45</accession>
<feature type="region of interest" description="Disordered" evidence="12">
    <location>
        <begin position="635"/>
        <end position="667"/>
    </location>
</feature>
<keyword evidence="9" id="KW-0511">Multifunctional enzyme</keyword>
<comment type="similarity">
    <text evidence="3">In the N-terminal section; belongs to the glycosyltransferase 51 family.</text>
</comment>
<dbReference type="PANTHER" id="PTHR32282:SF15">
    <property type="entry name" value="PENICILLIN-BINDING PROTEIN 1C"/>
    <property type="match status" value="1"/>
</dbReference>
<dbReference type="Gene3D" id="1.10.3810.10">
    <property type="entry name" value="Biosynthetic peptidoglycan transglycosylase-like"/>
    <property type="match status" value="1"/>
</dbReference>
<keyword evidence="13" id="KW-0732">Signal</keyword>
<evidence type="ECO:0000259" key="16">
    <source>
        <dbReference type="Pfam" id="PF06832"/>
    </source>
</evidence>
<evidence type="ECO:0000256" key="5">
    <source>
        <dbReference type="ARBA" id="ARBA00022670"/>
    </source>
</evidence>
<dbReference type="InterPro" id="IPR001264">
    <property type="entry name" value="Glyco_trans_51"/>
</dbReference>
<dbReference type="KEGG" id="gbc:GbCGDNIH3_2355"/>
<feature type="domain" description="Penicillin-binding protein transpeptidase" evidence="14">
    <location>
        <begin position="295"/>
        <end position="515"/>
    </location>
</feature>
<dbReference type="GO" id="GO:0030288">
    <property type="term" value="C:outer membrane-bounded periplasmic space"/>
    <property type="evidence" value="ECO:0007669"/>
    <property type="project" value="TreeGrafter"/>
</dbReference>
<organism evidence="17 18">
    <name type="scientific">Granulibacter bethesdensis</name>
    <dbReference type="NCBI Taxonomy" id="364410"/>
    <lineage>
        <taxon>Bacteria</taxon>
        <taxon>Pseudomonadati</taxon>
        <taxon>Pseudomonadota</taxon>
        <taxon>Alphaproteobacteria</taxon>
        <taxon>Acetobacterales</taxon>
        <taxon>Acetobacteraceae</taxon>
        <taxon>Granulibacter</taxon>
    </lineage>
</organism>
<gene>
    <name evidence="17" type="ORF">GbCGDNIH3_2355</name>
</gene>
<dbReference type="GO" id="GO:0006508">
    <property type="term" value="P:proteolysis"/>
    <property type="evidence" value="ECO:0007669"/>
    <property type="project" value="UniProtKB-KW"/>
</dbReference>
<evidence type="ECO:0000259" key="14">
    <source>
        <dbReference type="Pfam" id="PF00905"/>
    </source>
</evidence>
<evidence type="ECO:0000256" key="1">
    <source>
        <dbReference type="ARBA" id="ARBA00004752"/>
    </source>
</evidence>
<dbReference type="Gene3D" id="3.40.710.10">
    <property type="entry name" value="DD-peptidase/beta-lactamase superfamily"/>
    <property type="match status" value="1"/>
</dbReference>
<name>A0AAN0RG45_9PROT</name>
<feature type="domain" description="Glycosyl transferase family 51" evidence="15">
    <location>
        <begin position="59"/>
        <end position="225"/>
    </location>
</feature>
<evidence type="ECO:0000256" key="2">
    <source>
        <dbReference type="ARBA" id="ARBA00007090"/>
    </source>
</evidence>